<gene>
    <name evidence="2" type="ORF">DWU99_08215</name>
</gene>
<evidence type="ECO:0000313" key="2">
    <source>
        <dbReference type="EMBL" id="RDS85686.1"/>
    </source>
</evidence>
<comment type="caution">
    <text evidence="2">The sequence shown here is derived from an EMBL/GenBank/DDBJ whole genome shotgun (WGS) entry which is preliminary data.</text>
</comment>
<accession>A0A370XBC5</accession>
<keyword evidence="1" id="KW-0812">Transmembrane</keyword>
<feature type="transmembrane region" description="Helical" evidence="1">
    <location>
        <begin position="63"/>
        <end position="82"/>
    </location>
</feature>
<dbReference type="EMBL" id="QRBF01000002">
    <property type="protein sequence ID" value="RDS85686.1"/>
    <property type="molecule type" value="Genomic_DNA"/>
</dbReference>
<name>A0A370XBC5_9GAMM</name>
<keyword evidence="1" id="KW-1133">Transmembrane helix</keyword>
<reference evidence="2 3" key="1">
    <citation type="submission" date="2018-07" db="EMBL/GenBank/DDBJ databases">
        <title>Dyella monticola sp. nov. and Dyella psychrodurans sp. nov. isolated from monsoon evergreen broad-leaved forest soil of Dinghu Mountain, China.</title>
        <authorList>
            <person name="Gao Z."/>
            <person name="Qiu L."/>
        </authorList>
    </citation>
    <scope>NUCLEOTIDE SEQUENCE [LARGE SCALE GENOMIC DNA]</scope>
    <source>
        <strain evidence="2 3">4MSK11</strain>
    </source>
</reference>
<evidence type="ECO:0000313" key="3">
    <source>
        <dbReference type="Proteomes" id="UP000255334"/>
    </source>
</evidence>
<dbReference type="Proteomes" id="UP000255334">
    <property type="component" value="Unassembled WGS sequence"/>
</dbReference>
<feature type="transmembrane region" description="Helical" evidence="1">
    <location>
        <begin position="6"/>
        <end position="27"/>
    </location>
</feature>
<dbReference type="AlphaFoldDB" id="A0A370XBC5"/>
<keyword evidence="3" id="KW-1185">Reference proteome</keyword>
<evidence type="ECO:0000256" key="1">
    <source>
        <dbReference type="SAM" id="Phobius"/>
    </source>
</evidence>
<organism evidence="2 3">
    <name type="scientific">Dyella psychrodurans</name>
    <dbReference type="NCBI Taxonomy" id="1927960"/>
    <lineage>
        <taxon>Bacteria</taxon>
        <taxon>Pseudomonadati</taxon>
        <taxon>Pseudomonadota</taxon>
        <taxon>Gammaproteobacteria</taxon>
        <taxon>Lysobacterales</taxon>
        <taxon>Rhodanobacteraceae</taxon>
        <taxon>Dyella</taxon>
    </lineage>
</organism>
<dbReference type="OrthoDB" id="5954762at2"/>
<feature type="transmembrane region" description="Helical" evidence="1">
    <location>
        <begin position="88"/>
        <end position="107"/>
    </location>
</feature>
<keyword evidence="1" id="KW-0472">Membrane</keyword>
<sequence>MMEHVLVPLTLFVCITFGITYAIKLLVSARVRIKMLQACESKELIDSIVRGEDHLGRMASLRWGLVLALEGLGFGVIQIAGWTTITPGAVAVLLGAFGLGSLIYFVVAQRLQ</sequence>
<proteinExistence type="predicted"/>
<protein>
    <submittedName>
        <fullName evidence="2">Uncharacterized protein</fullName>
    </submittedName>
</protein>